<evidence type="ECO:0000313" key="1">
    <source>
        <dbReference type="EMBL" id="SMP35209.1"/>
    </source>
</evidence>
<name>A0ABY1PLU1_9FLAO</name>
<proteinExistence type="predicted"/>
<keyword evidence="2" id="KW-1185">Reference proteome</keyword>
<organism evidence="1 2">
    <name type="scientific">Chryseobacterium profundimaris</name>
    <dbReference type="NCBI Taxonomy" id="1387275"/>
    <lineage>
        <taxon>Bacteria</taxon>
        <taxon>Pseudomonadati</taxon>
        <taxon>Bacteroidota</taxon>
        <taxon>Flavobacteriia</taxon>
        <taxon>Flavobacteriales</taxon>
        <taxon>Weeksellaceae</taxon>
        <taxon>Chryseobacterium group</taxon>
        <taxon>Chryseobacterium</taxon>
    </lineage>
</organism>
<accession>A0ABY1PLU1</accession>
<evidence type="ECO:0000313" key="2">
    <source>
        <dbReference type="Proteomes" id="UP001157960"/>
    </source>
</evidence>
<reference evidence="1 2" key="1">
    <citation type="submission" date="2017-05" db="EMBL/GenBank/DDBJ databases">
        <authorList>
            <person name="Varghese N."/>
            <person name="Submissions S."/>
        </authorList>
    </citation>
    <scope>NUCLEOTIDE SEQUENCE [LARGE SCALE GENOMIC DNA]</scope>
    <source>
        <strain evidence="1 2">DSM 28214</strain>
    </source>
</reference>
<protein>
    <submittedName>
        <fullName evidence="1">Uncharacterized protein</fullName>
    </submittedName>
</protein>
<sequence>MNLFNHNSKNVYLLNNNIYDGIIYSLAKNKNIDMNFNEAKEHKKESLKNADESVLNLFHVVITPANTDESAKFIEDFLKSPESFNDESCKEYCSDGNYEVVSFKKETVE</sequence>
<dbReference type="EMBL" id="FXTZ01000020">
    <property type="protein sequence ID" value="SMP35209.1"/>
    <property type="molecule type" value="Genomic_DNA"/>
</dbReference>
<dbReference type="Proteomes" id="UP001157960">
    <property type="component" value="Unassembled WGS sequence"/>
</dbReference>
<gene>
    <name evidence="1" type="ORF">SAMN06264346_1205</name>
</gene>
<comment type="caution">
    <text evidence="1">The sequence shown here is derived from an EMBL/GenBank/DDBJ whole genome shotgun (WGS) entry which is preliminary data.</text>
</comment>